<keyword evidence="4" id="KW-1185">Reference proteome</keyword>
<name>A0A4Q7MNI7_9MICO</name>
<evidence type="ECO:0000313" key="3">
    <source>
        <dbReference type="EMBL" id="RZS68342.1"/>
    </source>
</evidence>
<gene>
    <name evidence="3" type="ORF">EV187_0771</name>
</gene>
<dbReference type="OrthoDB" id="8117292at2"/>
<protein>
    <submittedName>
        <fullName evidence="3">Uncharacterized protein YndB with AHSA1/START domain</fullName>
    </submittedName>
</protein>
<proteinExistence type="inferred from homology"/>
<evidence type="ECO:0000259" key="2">
    <source>
        <dbReference type="Pfam" id="PF08327"/>
    </source>
</evidence>
<sequence>MEHMTSNPASVVDEGQFTVRRTIQIAAPVEKVWSAVTQPEHISQWFGNAVFDGSGVGARGTLTFPDYGAVPIRVEALDAPRMVAYRWGNDDALGSLPDAVDDAHSTVFTFTLEPVSNGTRLTVVETGFEHTSDPAANLESHREGWDGELDKLVALLEGGA</sequence>
<dbReference type="CDD" id="cd08898">
    <property type="entry name" value="SRPBCC_CalC_Aha1-like_5"/>
    <property type="match status" value="1"/>
</dbReference>
<accession>A0A4Q7MNI7</accession>
<dbReference type="AlphaFoldDB" id="A0A4Q7MNI7"/>
<dbReference type="Gene3D" id="3.30.530.20">
    <property type="match status" value="1"/>
</dbReference>
<dbReference type="SUPFAM" id="SSF55961">
    <property type="entry name" value="Bet v1-like"/>
    <property type="match status" value="1"/>
</dbReference>
<dbReference type="InterPro" id="IPR013538">
    <property type="entry name" value="ASHA1/2-like_C"/>
</dbReference>
<dbReference type="InterPro" id="IPR023393">
    <property type="entry name" value="START-like_dom_sf"/>
</dbReference>
<dbReference type="RefSeq" id="WP_130351670.1">
    <property type="nucleotide sequence ID" value="NZ_SGWY01000001.1"/>
</dbReference>
<reference evidence="3 4" key="1">
    <citation type="submission" date="2019-02" db="EMBL/GenBank/DDBJ databases">
        <title>Genomic Encyclopedia of Type Strains, Phase IV (KMG-IV): sequencing the most valuable type-strain genomes for metagenomic binning, comparative biology and taxonomic classification.</title>
        <authorList>
            <person name="Goeker M."/>
        </authorList>
    </citation>
    <scope>NUCLEOTIDE SEQUENCE [LARGE SCALE GENOMIC DNA]</scope>
    <source>
        <strain evidence="3 4">DSM 43045</strain>
    </source>
</reference>
<evidence type="ECO:0000313" key="4">
    <source>
        <dbReference type="Proteomes" id="UP000293289"/>
    </source>
</evidence>
<evidence type="ECO:0000256" key="1">
    <source>
        <dbReference type="ARBA" id="ARBA00006817"/>
    </source>
</evidence>
<dbReference type="EMBL" id="SGWY01000001">
    <property type="protein sequence ID" value="RZS68342.1"/>
    <property type="molecule type" value="Genomic_DNA"/>
</dbReference>
<comment type="caution">
    <text evidence="3">The sequence shown here is derived from an EMBL/GenBank/DDBJ whole genome shotgun (WGS) entry which is preliminary data.</text>
</comment>
<dbReference type="Pfam" id="PF08327">
    <property type="entry name" value="AHSA1"/>
    <property type="match status" value="1"/>
</dbReference>
<organism evidence="3 4">
    <name type="scientific">Agromyces ramosus</name>
    <dbReference type="NCBI Taxonomy" id="33879"/>
    <lineage>
        <taxon>Bacteria</taxon>
        <taxon>Bacillati</taxon>
        <taxon>Actinomycetota</taxon>
        <taxon>Actinomycetes</taxon>
        <taxon>Micrococcales</taxon>
        <taxon>Microbacteriaceae</taxon>
        <taxon>Agromyces</taxon>
    </lineage>
</organism>
<comment type="similarity">
    <text evidence="1">Belongs to the AHA1 family.</text>
</comment>
<dbReference type="Proteomes" id="UP000293289">
    <property type="component" value="Unassembled WGS sequence"/>
</dbReference>
<feature type="domain" description="Activator of Hsp90 ATPase homologue 1/2-like C-terminal" evidence="2">
    <location>
        <begin position="26"/>
        <end position="157"/>
    </location>
</feature>